<feature type="region of interest" description="Disordered" evidence="1">
    <location>
        <begin position="1"/>
        <end position="35"/>
    </location>
</feature>
<keyword evidence="3" id="KW-1185">Reference proteome</keyword>
<dbReference type="AlphaFoldDB" id="A0A150LHC1"/>
<organism evidence="2 3">
    <name type="scientific">Heyndrickxia sporothermodurans</name>
    <dbReference type="NCBI Taxonomy" id="46224"/>
    <lineage>
        <taxon>Bacteria</taxon>
        <taxon>Bacillati</taxon>
        <taxon>Bacillota</taxon>
        <taxon>Bacilli</taxon>
        <taxon>Bacillales</taxon>
        <taxon>Bacillaceae</taxon>
        <taxon>Heyndrickxia</taxon>
    </lineage>
</organism>
<dbReference type="STRING" id="46224.B4102_1762"/>
<reference evidence="2 3" key="1">
    <citation type="submission" date="2016-01" db="EMBL/GenBank/DDBJ databases">
        <title>Genome Sequences of Twelve Sporeforming Bacillus Species Isolated from Foods.</title>
        <authorList>
            <person name="Berendsen E.M."/>
            <person name="Wells-Bennik M.H."/>
            <person name="Krawcyk A.O."/>
            <person name="De Jong A."/>
            <person name="Holsappel S."/>
            <person name="Eijlander R.T."/>
            <person name="Kuipers O.P."/>
        </authorList>
    </citation>
    <scope>NUCLEOTIDE SEQUENCE [LARGE SCALE GENOMIC DNA]</scope>
    <source>
        <strain evidence="2 3">B4102</strain>
    </source>
</reference>
<sequence length="58" mass="6575">MTPAGFRGKVETPQAQSAEEVRLPPRGKQVPAAERNGPFILLQQYFRKHPCEKRADKL</sequence>
<dbReference type="EMBL" id="LQYN01000007">
    <property type="protein sequence ID" value="KYD11336.1"/>
    <property type="molecule type" value="Genomic_DNA"/>
</dbReference>
<evidence type="ECO:0000313" key="3">
    <source>
        <dbReference type="Proteomes" id="UP000075666"/>
    </source>
</evidence>
<evidence type="ECO:0000256" key="1">
    <source>
        <dbReference type="SAM" id="MobiDB-lite"/>
    </source>
</evidence>
<accession>A0A150LHC1</accession>
<name>A0A150LHC1_9BACI</name>
<proteinExistence type="predicted"/>
<dbReference type="PATRIC" id="fig|46224.3.peg.4067"/>
<dbReference type="Proteomes" id="UP000075666">
    <property type="component" value="Unassembled WGS sequence"/>
</dbReference>
<protein>
    <submittedName>
        <fullName evidence="2">Uncharacterized protein</fullName>
    </submittedName>
</protein>
<comment type="caution">
    <text evidence="2">The sequence shown here is derived from an EMBL/GenBank/DDBJ whole genome shotgun (WGS) entry which is preliminary data.</text>
</comment>
<evidence type="ECO:0000313" key="2">
    <source>
        <dbReference type="EMBL" id="KYD11336.1"/>
    </source>
</evidence>
<gene>
    <name evidence="2" type="ORF">B4102_1762</name>
</gene>